<protein>
    <submittedName>
        <fullName evidence="1">Uncharacterized protein</fullName>
    </submittedName>
</protein>
<sequence length="93" mass="10325">MTKDKKLKKPWSTKNAMAQIYEKNLWGVKKSEFYSGLGSHEPGVVNPYIAGAPVLLTDLGRLCAAWGTRFSAIEIPITTRTFLPNLPEVDLGF</sequence>
<keyword evidence="2" id="KW-1185">Reference proteome</keyword>
<dbReference type="Proteomes" id="UP000605733">
    <property type="component" value="Unassembled WGS sequence"/>
</dbReference>
<dbReference type="RefSeq" id="WP_011710440.1">
    <property type="nucleotide sequence ID" value="NZ_BMIX01000001.1"/>
</dbReference>
<accession>A0ABQ1WCS6</accession>
<organism evidence="1 2">
    <name type="scientific">Christiangramia forsetii</name>
    <dbReference type="NCBI Taxonomy" id="411153"/>
    <lineage>
        <taxon>Bacteria</taxon>
        <taxon>Pseudomonadati</taxon>
        <taxon>Bacteroidota</taxon>
        <taxon>Flavobacteriia</taxon>
        <taxon>Flavobacteriales</taxon>
        <taxon>Flavobacteriaceae</taxon>
        <taxon>Christiangramia</taxon>
    </lineage>
</organism>
<name>A0ABQ1WCS6_9FLAO</name>
<evidence type="ECO:0000313" key="1">
    <source>
        <dbReference type="EMBL" id="GGG23313.1"/>
    </source>
</evidence>
<comment type="caution">
    <text evidence="1">The sequence shown here is derived from an EMBL/GenBank/DDBJ whole genome shotgun (WGS) entry which is preliminary data.</text>
</comment>
<proteinExistence type="predicted"/>
<reference evidence="2" key="1">
    <citation type="journal article" date="2019" name="Int. J. Syst. Evol. Microbiol.">
        <title>The Global Catalogue of Microorganisms (GCM) 10K type strain sequencing project: providing services to taxonomists for standard genome sequencing and annotation.</title>
        <authorList>
            <consortium name="The Broad Institute Genomics Platform"/>
            <consortium name="The Broad Institute Genome Sequencing Center for Infectious Disease"/>
            <person name="Wu L."/>
            <person name="Ma J."/>
        </authorList>
    </citation>
    <scope>NUCLEOTIDE SEQUENCE [LARGE SCALE GENOMIC DNA]</scope>
    <source>
        <strain evidence="2">CGMCC 1.15422</strain>
    </source>
</reference>
<gene>
    <name evidence="1" type="ORF">GCM10011532_03050</name>
</gene>
<evidence type="ECO:0000313" key="2">
    <source>
        <dbReference type="Proteomes" id="UP000605733"/>
    </source>
</evidence>
<dbReference type="EMBL" id="BMIX01000001">
    <property type="protein sequence ID" value="GGG23313.1"/>
    <property type="molecule type" value="Genomic_DNA"/>
</dbReference>